<evidence type="ECO:0000313" key="2">
    <source>
        <dbReference type="Proteomes" id="UP000708208"/>
    </source>
</evidence>
<dbReference type="Proteomes" id="UP000708208">
    <property type="component" value="Unassembled WGS sequence"/>
</dbReference>
<keyword evidence="2" id="KW-1185">Reference proteome</keyword>
<reference evidence="1" key="1">
    <citation type="submission" date="2021-06" db="EMBL/GenBank/DDBJ databases">
        <authorList>
            <person name="Hodson N. C."/>
            <person name="Mongue J. A."/>
            <person name="Jaron S. K."/>
        </authorList>
    </citation>
    <scope>NUCLEOTIDE SEQUENCE</scope>
</reference>
<evidence type="ECO:0000313" key="1">
    <source>
        <dbReference type="EMBL" id="CAG7828149.1"/>
    </source>
</evidence>
<feature type="non-terminal residue" evidence="1">
    <location>
        <position position="1"/>
    </location>
</feature>
<organism evidence="1 2">
    <name type="scientific">Allacma fusca</name>
    <dbReference type="NCBI Taxonomy" id="39272"/>
    <lineage>
        <taxon>Eukaryota</taxon>
        <taxon>Metazoa</taxon>
        <taxon>Ecdysozoa</taxon>
        <taxon>Arthropoda</taxon>
        <taxon>Hexapoda</taxon>
        <taxon>Collembola</taxon>
        <taxon>Symphypleona</taxon>
        <taxon>Sminthuridae</taxon>
        <taxon>Allacma</taxon>
    </lineage>
</organism>
<dbReference type="AlphaFoldDB" id="A0A8J2PLL7"/>
<dbReference type="EMBL" id="CAJVCH010546285">
    <property type="protein sequence ID" value="CAG7828149.1"/>
    <property type="molecule type" value="Genomic_DNA"/>
</dbReference>
<accession>A0A8J2PLL7</accession>
<gene>
    <name evidence="1" type="ORF">AFUS01_LOCUS38095</name>
</gene>
<sequence length="221" mass="24921">NVIENPVATLYTGKNFTGRFEYYNHFSKKSFGDCYDLEEFWGRIESVDTGGTCIRLFSDWSCKKWSQAVYPGSGFTIDPKLNGVHAIGPCASSEFDYVTLEDSPDSPNKLVRKVETKVKAFANVPDLIPDFFTRSGLTSVPVNYAFNHQYLLGYGNRLEAISAFIFHKLIRTSEDAEWIRISEGNKSIYHDLDLSKATDQMGYAIPLELGGPVGERWNVFP</sequence>
<proteinExistence type="predicted"/>
<protein>
    <submittedName>
        <fullName evidence="1">Uncharacterized protein</fullName>
    </submittedName>
</protein>
<name>A0A8J2PLL7_9HEXA</name>
<comment type="caution">
    <text evidence="1">The sequence shown here is derived from an EMBL/GenBank/DDBJ whole genome shotgun (WGS) entry which is preliminary data.</text>
</comment>
<dbReference type="OrthoDB" id="9973045at2759"/>